<sequence>MMKVLVAPLDWGLGHATRSIPIIRDFLRQNATVELAVSGSIAALYKTEFPDLKQIPISSYAIRYPKHGFEFPLWLLTHLHRIQKVVAEEHQTAERLVRERQYDVIFSDNRFGFYAKGVRNIYMTHQLRIAFPGVFRLFEKIGILWHCRQMQNFDEIWIPDEERFPGLAGRLSHVAYADENLNQKIRYVGPQSRFAEMENKATENAFQEFRFLALLSGPEPMRTAFEKKLLRAFSEIPGCHALVRGLPGSSDLPAVPPNVSVFNHLETPLLAETIRHAETVVSRSGYSTVMDMRILGASCIFVPTPGQTEQLYLGKTLLASGIAGLLFQNQISKDSLLEAAAVLKSHPKNGIVL</sequence>
<dbReference type="PANTHER" id="PTHR21015">
    <property type="entry name" value="UDP-N-ACETYLGLUCOSAMINE--N-ACETYLMURAMYL-(PENTAPEPTIDE) PYROPHOSPHORYL-UNDECAPRENOL N-ACETYLGLUCOSAMINE TRANSFERASE 1"/>
    <property type="match status" value="1"/>
</dbReference>
<dbReference type="SUPFAM" id="SSF53756">
    <property type="entry name" value="UDP-Glycosyltransferase/glycogen phosphorylase"/>
    <property type="match status" value="1"/>
</dbReference>
<dbReference type="PANTHER" id="PTHR21015:SF22">
    <property type="entry name" value="GLYCOSYLTRANSFERASE"/>
    <property type="match status" value="1"/>
</dbReference>
<evidence type="ECO:0000259" key="1">
    <source>
        <dbReference type="Pfam" id="PF04101"/>
    </source>
</evidence>
<name>A0A1M6UJV9_9BACT</name>
<keyword evidence="2" id="KW-0808">Transferase</keyword>
<dbReference type="Gene3D" id="3.40.50.2000">
    <property type="entry name" value="Glycogen Phosphorylase B"/>
    <property type="match status" value="1"/>
</dbReference>
<gene>
    <name evidence="2" type="ORF">SAMN05720469_11432</name>
</gene>
<dbReference type="Proteomes" id="UP000184275">
    <property type="component" value="Unassembled WGS sequence"/>
</dbReference>
<accession>A0A1M6UJV9</accession>
<feature type="domain" description="Glycosyl transferase family 28 C-terminal" evidence="1">
    <location>
        <begin position="269"/>
        <end position="346"/>
    </location>
</feature>
<dbReference type="Pfam" id="PF04101">
    <property type="entry name" value="Glyco_tran_28_C"/>
    <property type="match status" value="1"/>
</dbReference>
<dbReference type="GO" id="GO:0016758">
    <property type="term" value="F:hexosyltransferase activity"/>
    <property type="evidence" value="ECO:0007669"/>
    <property type="project" value="InterPro"/>
</dbReference>
<dbReference type="EMBL" id="FRAW01000014">
    <property type="protein sequence ID" value="SHK69398.1"/>
    <property type="molecule type" value="Genomic_DNA"/>
</dbReference>
<organism evidence="2 3">
    <name type="scientific">Fibrobacter intestinalis</name>
    <dbReference type="NCBI Taxonomy" id="28122"/>
    <lineage>
        <taxon>Bacteria</taxon>
        <taxon>Pseudomonadati</taxon>
        <taxon>Fibrobacterota</taxon>
        <taxon>Fibrobacteria</taxon>
        <taxon>Fibrobacterales</taxon>
        <taxon>Fibrobacteraceae</taxon>
        <taxon>Fibrobacter</taxon>
    </lineage>
</organism>
<keyword evidence="3" id="KW-1185">Reference proteome</keyword>
<dbReference type="AlphaFoldDB" id="A0A1M6UJV9"/>
<evidence type="ECO:0000313" key="3">
    <source>
        <dbReference type="Proteomes" id="UP000184275"/>
    </source>
</evidence>
<proteinExistence type="predicted"/>
<reference evidence="3" key="1">
    <citation type="submission" date="2016-11" db="EMBL/GenBank/DDBJ databases">
        <authorList>
            <person name="Varghese N."/>
            <person name="Submissions S."/>
        </authorList>
    </citation>
    <scope>NUCLEOTIDE SEQUENCE [LARGE SCALE GENOMIC DNA]</scope>
    <source>
        <strain evidence="3">UWOS</strain>
    </source>
</reference>
<dbReference type="InterPro" id="IPR007235">
    <property type="entry name" value="Glyco_trans_28_C"/>
</dbReference>
<protein>
    <submittedName>
        <fullName evidence="2">Glycosyltransferase family 28 C-terminal domain-containing protein</fullName>
    </submittedName>
</protein>
<evidence type="ECO:0000313" key="2">
    <source>
        <dbReference type="EMBL" id="SHK69398.1"/>
    </source>
</evidence>
<dbReference type="RefSeq" id="WP_073304265.1">
    <property type="nucleotide sequence ID" value="NZ_FRAW01000014.1"/>
</dbReference>